<dbReference type="Gene3D" id="3.40.50.720">
    <property type="entry name" value="NAD(P)-binding Rossmann-like Domain"/>
    <property type="match status" value="1"/>
</dbReference>
<name>A0A2H0BZQ3_9BACT</name>
<evidence type="ECO:0000313" key="5">
    <source>
        <dbReference type="Proteomes" id="UP000231021"/>
    </source>
</evidence>
<reference evidence="4 5" key="1">
    <citation type="submission" date="2017-09" db="EMBL/GenBank/DDBJ databases">
        <title>Depth-based differentiation of microbial function through sediment-hosted aquifers and enrichment of novel symbionts in the deep terrestrial subsurface.</title>
        <authorList>
            <person name="Probst A.J."/>
            <person name="Ladd B."/>
            <person name="Jarett J.K."/>
            <person name="Geller-Mcgrath D.E."/>
            <person name="Sieber C.M."/>
            <person name="Emerson J.B."/>
            <person name="Anantharaman K."/>
            <person name="Thomas B.C."/>
            <person name="Malmstrom R."/>
            <person name="Stieglmeier M."/>
            <person name="Klingl A."/>
            <person name="Woyke T."/>
            <person name="Ryan C.M."/>
            <person name="Banfield J.F."/>
        </authorList>
    </citation>
    <scope>NUCLEOTIDE SEQUENCE [LARGE SCALE GENOMIC DNA]</scope>
    <source>
        <strain evidence="4">CG22_combo_CG10-13_8_21_14_all_35_9</strain>
    </source>
</reference>
<dbReference type="GO" id="GO:0009094">
    <property type="term" value="P:L-phenylalanine biosynthetic process"/>
    <property type="evidence" value="ECO:0007669"/>
    <property type="project" value="UniProtKB-UniPathway"/>
</dbReference>
<dbReference type="Pfam" id="PF00800">
    <property type="entry name" value="PDT"/>
    <property type="match status" value="1"/>
</dbReference>
<dbReference type="Pfam" id="PF26213">
    <property type="entry name" value="TYRAAT1_C"/>
    <property type="match status" value="1"/>
</dbReference>
<dbReference type="InterPro" id="IPR045011">
    <property type="entry name" value="TYRAAT1/2"/>
</dbReference>
<dbReference type="PROSITE" id="PS51171">
    <property type="entry name" value="PREPHENATE_DEHYDR_3"/>
    <property type="match status" value="1"/>
</dbReference>
<dbReference type="InterPro" id="IPR003099">
    <property type="entry name" value="Prephen_DH"/>
</dbReference>
<dbReference type="GO" id="GO:0070403">
    <property type="term" value="F:NAD+ binding"/>
    <property type="evidence" value="ECO:0007669"/>
    <property type="project" value="InterPro"/>
</dbReference>
<dbReference type="PANTHER" id="PTHR43207:SF4">
    <property type="entry name" value="AROGENATE DEHYDROGENASE 2, CHLOROPLASTIC"/>
    <property type="match status" value="1"/>
</dbReference>
<dbReference type="Pfam" id="PF02153">
    <property type="entry name" value="PDH_N"/>
    <property type="match status" value="1"/>
</dbReference>
<evidence type="ECO:0000259" key="2">
    <source>
        <dbReference type="PROSITE" id="PS51171"/>
    </source>
</evidence>
<dbReference type="PANTHER" id="PTHR43207">
    <property type="entry name" value="AROGENATE DEHYDROGENASE-RELATED"/>
    <property type="match status" value="1"/>
</dbReference>
<protein>
    <submittedName>
        <fullName evidence="4">Uncharacterized protein</fullName>
    </submittedName>
</protein>
<dbReference type="GO" id="GO:0033730">
    <property type="term" value="F:arogenate dehydrogenase (NADP+) activity"/>
    <property type="evidence" value="ECO:0007669"/>
    <property type="project" value="InterPro"/>
</dbReference>
<dbReference type="GO" id="GO:0006571">
    <property type="term" value="P:tyrosine biosynthetic process"/>
    <property type="evidence" value="ECO:0007669"/>
    <property type="project" value="InterPro"/>
</dbReference>
<dbReference type="GO" id="GO:0004664">
    <property type="term" value="F:prephenate dehydratase activity"/>
    <property type="evidence" value="ECO:0007669"/>
    <property type="project" value="InterPro"/>
</dbReference>
<evidence type="ECO:0000313" key="4">
    <source>
        <dbReference type="EMBL" id="PIP63183.1"/>
    </source>
</evidence>
<comment type="caution">
    <text evidence="4">The sequence shown here is derived from an EMBL/GenBank/DDBJ whole genome shotgun (WGS) entry which is preliminary data.</text>
</comment>
<dbReference type="GO" id="GO:0004665">
    <property type="term" value="F:prephenate dehydrogenase (NADP+) activity"/>
    <property type="evidence" value="ECO:0007669"/>
    <property type="project" value="InterPro"/>
</dbReference>
<dbReference type="PROSITE" id="PS51176">
    <property type="entry name" value="PDH_ADH"/>
    <property type="match status" value="1"/>
</dbReference>
<dbReference type="InterPro" id="IPR001086">
    <property type="entry name" value="Preph_deHydtase"/>
</dbReference>
<dbReference type="InterPro" id="IPR059064">
    <property type="entry name" value="TYRAAT2_C"/>
</dbReference>
<dbReference type="AlphaFoldDB" id="A0A2H0BZQ3"/>
<dbReference type="SUPFAM" id="SSF53850">
    <property type="entry name" value="Periplasmic binding protein-like II"/>
    <property type="match status" value="1"/>
</dbReference>
<proteinExistence type="predicted"/>
<dbReference type="SUPFAM" id="SSF51735">
    <property type="entry name" value="NAD(P)-binding Rossmann-fold domains"/>
    <property type="match status" value="1"/>
</dbReference>
<dbReference type="InterPro" id="IPR046826">
    <property type="entry name" value="PDH_N"/>
</dbReference>
<keyword evidence="1" id="KW-0560">Oxidoreductase</keyword>
<sequence length="426" mass="49011">MRTVAIVGFGRFGKTLYRLLKDDFELVIIGRENAADIVKSDVIFYCVPISSFESVIRSHKKYFKDNHLLIDVLSVKMHPKKIFEKYLRGLKTQAILTHPMFGPDSSKDGFDGLPMIMDRFKASEENYNFWKDFFLKKGLRIIEMSVQEHDQLAANSQGVTHFIGRLLEKFRFKPTEIDSLGAKKLQEVMGQTCNDTWQLFNDLQNLNPYTKSMRIELGRTYDLLYNQLLPKRINKKKIIFGIQGGKGSFNKEAILFYTNKNKIKNFKIKYLFTSEKVLKNLHEGNIDFGLFAIQNAVGGVVEESTHAMAKYKFKIVEEFEILVRHFLMKRKDVSVGEIKTIMAHPQNFRQCKDNLRKKYPNMKLVSGKGDLVDTAKAAEALADGKLEKNIAILGPKTLAKIHDLEIIDENLQDSKNNLTSFFLVSR</sequence>
<accession>A0A2H0BZQ3</accession>
<dbReference type="EMBL" id="PCTB01000001">
    <property type="protein sequence ID" value="PIP63183.1"/>
    <property type="molecule type" value="Genomic_DNA"/>
</dbReference>
<gene>
    <name evidence="4" type="ORF">COW98_00020</name>
</gene>
<feature type="domain" description="Prephenate/arogenate dehydrogenase" evidence="3">
    <location>
        <begin position="2"/>
        <end position="262"/>
    </location>
</feature>
<dbReference type="Gene3D" id="3.40.190.10">
    <property type="entry name" value="Periplasmic binding protein-like II"/>
    <property type="match status" value="2"/>
</dbReference>
<dbReference type="InterPro" id="IPR036291">
    <property type="entry name" value="NAD(P)-bd_dom_sf"/>
</dbReference>
<dbReference type="Proteomes" id="UP000231021">
    <property type="component" value="Unassembled WGS sequence"/>
</dbReference>
<dbReference type="GO" id="GO:0008977">
    <property type="term" value="F:prephenate dehydrogenase (NAD+) activity"/>
    <property type="evidence" value="ECO:0007669"/>
    <property type="project" value="InterPro"/>
</dbReference>
<feature type="domain" description="Prephenate dehydratase" evidence="2">
    <location>
        <begin position="239"/>
        <end position="426"/>
    </location>
</feature>
<organism evidence="4 5">
    <name type="scientific">Candidatus Roizmanbacteria bacterium CG22_combo_CG10-13_8_21_14_all_35_9</name>
    <dbReference type="NCBI Taxonomy" id="1974861"/>
    <lineage>
        <taxon>Bacteria</taxon>
        <taxon>Candidatus Roizmaniibacteriota</taxon>
    </lineage>
</organism>
<evidence type="ECO:0000259" key="3">
    <source>
        <dbReference type="PROSITE" id="PS51176"/>
    </source>
</evidence>
<dbReference type="UniPathway" id="UPA00121">
    <property type="reaction ID" value="UER00345"/>
</dbReference>
<evidence type="ECO:0000256" key="1">
    <source>
        <dbReference type="ARBA" id="ARBA00023002"/>
    </source>
</evidence>